<sequence length="43" mass="5039">MLKNIAELNVIVDKYVHWFNHERISLKTKGLSPIAYREQVLGN</sequence>
<proteinExistence type="predicted"/>
<accession>A0ABX9I2G2</accession>
<gene>
    <name evidence="2" type="ORF">DWV05_08750</name>
</gene>
<dbReference type="Pfam" id="PF13333">
    <property type="entry name" value="rve_2"/>
    <property type="match status" value="1"/>
</dbReference>
<evidence type="ECO:0000259" key="1">
    <source>
        <dbReference type="Pfam" id="PF13333"/>
    </source>
</evidence>
<protein>
    <recommendedName>
        <fullName evidence="1">Integrase catalytic domain-containing protein</fullName>
    </recommendedName>
</protein>
<feature type="domain" description="Integrase catalytic" evidence="1">
    <location>
        <begin position="3"/>
        <end position="41"/>
    </location>
</feature>
<comment type="caution">
    <text evidence="2">The sequence shown here is derived from an EMBL/GenBank/DDBJ whole genome shotgun (WGS) entry which is preliminary data.</text>
</comment>
<evidence type="ECO:0000313" key="2">
    <source>
        <dbReference type="EMBL" id="RDS58874.1"/>
    </source>
</evidence>
<organism evidence="2 3">
    <name type="scientific">Weissella thailandensis</name>
    <dbReference type="NCBI Taxonomy" id="89061"/>
    <lineage>
        <taxon>Bacteria</taxon>
        <taxon>Bacillati</taxon>
        <taxon>Bacillota</taxon>
        <taxon>Bacilli</taxon>
        <taxon>Lactobacillales</taxon>
        <taxon>Lactobacillaceae</taxon>
        <taxon>Weissella</taxon>
    </lineage>
</organism>
<evidence type="ECO:0000313" key="3">
    <source>
        <dbReference type="Proteomes" id="UP000254492"/>
    </source>
</evidence>
<keyword evidence="3" id="KW-1185">Reference proteome</keyword>
<dbReference type="EMBL" id="QRAY01000019">
    <property type="protein sequence ID" value="RDS58874.1"/>
    <property type="molecule type" value="Genomic_DNA"/>
</dbReference>
<dbReference type="Proteomes" id="UP000254492">
    <property type="component" value="Unassembled WGS sequence"/>
</dbReference>
<dbReference type="InterPro" id="IPR001584">
    <property type="entry name" value="Integrase_cat-core"/>
</dbReference>
<name>A0ABX9I2G2_9LACO</name>
<dbReference type="RefSeq" id="WP_115471597.1">
    <property type="nucleotide sequence ID" value="NZ_BJEC01000020.1"/>
</dbReference>
<reference evidence="2 3" key="1">
    <citation type="submission" date="2018-07" db="EMBL/GenBank/DDBJ databases">
        <title>Genome-based reclassification of Weissella jogaejeotgali as Weissella thailandensis.</title>
        <authorList>
            <person name="Chun J."/>
            <person name="Kim B.-Y."/>
            <person name="Kwak M.-J."/>
        </authorList>
    </citation>
    <scope>NUCLEOTIDE SEQUENCE [LARGE SCALE GENOMIC DNA]</scope>
    <source>
        <strain evidence="2 3">KCTC 3751</strain>
    </source>
</reference>